<dbReference type="PROSITE" id="PS50808">
    <property type="entry name" value="ZF_BED"/>
    <property type="match status" value="1"/>
</dbReference>
<dbReference type="PANTHER" id="PTHR46481">
    <property type="entry name" value="ZINC FINGER BED DOMAIN-CONTAINING PROTEIN 4"/>
    <property type="match status" value="1"/>
</dbReference>
<evidence type="ECO:0000256" key="1">
    <source>
        <dbReference type="ARBA" id="ARBA00004123"/>
    </source>
</evidence>
<gene>
    <name evidence="11" type="ORF">LSALG_LOCUS20466</name>
</gene>
<keyword evidence="7" id="KW-0804">Transcription</keyword>
<keyword evidence="4" id="KW-0862">Zinc</keyword>
<sequence>MVDNWIDNNEDTQLDDDEVFVDNTQQEINEEPTQKRKRVGKTRSDCWKSFEKIFIDGVRHGKCKWCERVLKADRNNIGTSSLNKHANNCKQNPENLKNQQTLQFKKEPNGEGSVSTWKHDDKRIKKAMLNLFVMGGLPFKFVENEAFIEYTNALNRKVVVPCRTTISKKVSLYYQEERNKLVTFLCNPLNTVHLTTGCWTSPSKRVHYIVITAHFIDDNWEMHKRIINFKELDSQRGEDIGKEVLKCIQGWGIKNVMTCTVDNASSNDKAIEFLKNKLPNLYNEGKHFHIRCMAHIINLIVRDGMNKNDKSVKCLQDAVRYIRKFTQRIALFKKCMKAVGVESTKFLCNDCPTRWNSTYDLLKIAVDLEKAFYEYEMEDRSFARDVVTPVSEDFVTCRAMVSFLEKFKDMIDKYEKYWGDFENLNDYMYFATILDLRMKTEFLRHAFETLIKYKMPENKPLSELDITAKTKSLIKDIESRFENFFNCYNTNSNVPFKTGGSQDAVHIDDDDDFVDDYFAQSVNSSVSKETELTRYLNEGQTQGVKDFDILVWWKNNASRYPILSRMEKV</sequence>
<dbReference type="SMART" id="SM00614">
    <property type="entry name" value="ZnF_BED"/>
    <property type="match status" value="1"/>
</dbReference>
<proteinExistence type="predicted"/>
<evidence type="ECO:0000313" key="12">
    <source>
        <dbReference type="Proteomes" id="UP001177003"/>
    </source>
</evidence>
<keyword evidence="6" id="KW-0238">DNA-binding</keyword>
<evidence type="ECO:0000256" key="4">
    <source>
        <dbReference type="ARBA" id="ARBA00022833"/>
    </source>
</evidence>
<name>A0AA35YUX7_LACSI</name>
<evidence type="ECO:0000256" key="7">
    <source>
        <dbReference type="ARBA" id="ARBA00023163"/>
    </source>
</evidence>
<evidence type="ECO:0000256" key="6">
    <source>
        <dbReference type="ARBA" id="ARBA00023125"/>
    </source>
</evidence>
<dbReference type="Proteomes" id="UP001177003">
    <property type="component" value="Chromosome 4"/>
</dbReference>
<evidence type="ECO:0000256" key="3">
    <source>
        <dbReference type="ARBA" id="ARBA00022771"/>
    </source>
</evidence>
<evidence type="ECO:0000313" key="11">
    <source>
        <dbReference type="EMBL" id="CAI9280731.1"/>
    </source>
</evidence>
<feature type="domain" description="BED-type" evidence="10">
    <location>
        <begin position="41"/>
        <end position="96"/>
    </location>
</feature>
<dbReference type="InterPro" id="IPR003656">
    <property type="entry name" value="Znf_BED"/>
</dbReference>
<keyword evidence="2" id="KW-0479">Metal-binding</keyword>
<reference evidence="11" key="1">
    <citation type="submission" date="2023-04" db="EMBL/GenBank/DDBJ databases">
        <authorList>
            <person name="Vijverberg K."/>
            <person name="Xiong W."/>
            <person name="Schranz E."/>
        </authorList>
    </citation>
    <scope>NUCLEOTIDE SEQUENCE</scope>
</reference>
<dbReference type="EMBL" id="OX465080">
    <property type="protein sequence ID" value="CAI9280731.1"/>
    <property type="molecule type" value="Genomic_DNA"/>
</dbReference>
<keyword evidence="3 9" id="KW-0863">Zinc-finger</keyword>
<evidence type="ECO:0000256" key="2">
    <source>
        <dbReference type="ARBA" id="ARBA00022723"/>
    </source>
</evidence>
<dbReference type="SUPFAM" id="SSF53098">
    <property type="entry name" value="Ribonuclease H-like"/>
    <property type="match status" value="1"/>
</dbReference>
<organism evidence="11 12">
    <name type="scientific">Lactuca saligna</name>
    <name type="common">Willowleaf lettuce</name>
    <dbReference type="NCBI Taxonomy" id="75948"/>
    <lineage>
        <taxon>Eukaryota</taxon>
        <taxon>Viridiplantae</taxon>
        <taxon>Streptophyta</taxon>
        <taxon>Embryophyta</taxon>
        <taxon>Tracheophyta</taxon>
        <taxon>Spermatophyta</taxon>
        <taxon>Magnoliopsida</taxon>
        <taxon>eudicotyledons</taxon>
        <taxon>Gunneridae</taxon>
        <taxon>Pentapetalae</taxon>
        <taxon>asterids</taxon>
        <taxon>campanulids</taxon>
        <taxon>Asterales</taxon>
        <taxon>Asteraceae</taxon>
        <taxon>Cichorioideae</taxon>
        <taxon>Cichorieae</taxon>
        <taxon>Lactucinae</taxon>
        <taxon>Lactuca</taxon>
    </lineage>
</organism>
<dbReference type="Pfam" id="PF05699">
    <property type="entry name" value="Dimer_Tnp_hAT"/>
    <property type="match status" value="1"/>
</dbReference>
<dbReference type="PANTHER" id="PTHR46481:SF7">
    <property type="entry name" value="ZINC FINGER BED DOMAIN-CONTAINING PROTEIN RICESLEEPER 2-LIKE"/>
    <property type="match status" value="1"/>
</dbReference>
<dbReference type="SUPFAM" id="SSF140996">
    <property type="entry name" value="Hermes dimerisation domain"/>
    <property type="match status" value="1"/>
</dbReference>
<dbReference type="GO" id="GO:0005634">
    <property type="term" value="C:nucleus"/>
    <property type="evidence" value="ECO:0007669"/>
    <property type="project" value="UniProtKB-SubCell"/>
</dbReference>
<dbReference type="AlphaFoldDB" id="A0AA35YUX7"/>
<keyword evidence="12" id="KW-1185">Reference proteome</keyword>
<comment type="subcellular location">
    <subcellularLocation>
        <location evidence="1">Nucleus</location>
    </subcellularLocation>
</comment>
<dbReference type="InterPro" id="IPR008906">
    <property type="entry name" value="HATC_C_dom"/>
</dbReference>
<dbReference type="GO" id="GO:0046983">
    <property type="term" value="F:protein dimerization activity"/>
    <property type="evidence" value="ECO:0007669"/>
    <property type="project" value="InterPro"/>
</dbReference>
<evidence type="ECO:0000256" key="9">
    <source>
        <dbReference type="PROSITE-ProRule" id="PRU00027"/>
    </source>
</evidence>
<evidence type="ECO:0000256" key="5">
    <source>
        <dbReference type="ARBA" id="ARBA00023015"/>
    </source>
</evidence>
<keyword evidence="5" id="KW-0805">Transcription regulation</keyword>
<dbReference type="GO" id="GO:0003677">
    <property type="term" value="F:DNA binding"/>
    <property type="evidence" value="ECO:0007669"/>
    <property type="project" value="UniProtKB-KW"/>
</dbReference>
<dbReference type="InterPro" id="IPR012337">
    <property type="entry name" value="RNaseH-like_sf"/>
</dbReference>
<protein>
    <recommendedName>
        <fullName evidence="10">BED-type domain-containing protein</fullName>
    </recommendedName>
</protein>
<dbReference type="InterPro" id="IPR052035">
    <property type="entry name" value="ZnF_BED_domain_contain"/>
</dbReference>
<dbReference type="GO" id="GO:0008270">
    <property type="term" value="F:zinc ion binding"/>
    <property type="evidence" value="ECO:0007669"/>
    <property type="project" value="UniProtKB-KW"/>
</dbReference>
<accession>A0AA35YUX7</accession>
<keyword evidence="8" id="KW-0539">Nucleus</keyword>
<evidence type="ECO:0000259" key="10">
    <source>
        <dbReference type="PROSITE" id="PS50808"/>
    </source>
</evidence>
<evidence type="ECO:0000256" key="8">
    <source>
        <dbReference type="ARBA" id="ARBA00023242"/>
    </source>
</evidence>